<dbReference type="Proteomes" id="UP000772618">
    <property type="component" value="Unassembled WGS sequence"/>
</dbReference>
<dbReference type="InterPro" id="IPR015895">
    <property type="entry name" value="4pyrrol_synth_GluRdtase_N"/>
</dbReference>
<proteinExistence type="predicted"/>
<protein>
    <recommendedName>
        <fullName evidence="1">Glutamyl-tRNA reductase N-terminal domain-containing protein</fullName>
    </recommendedName>
</protein>
<dbReference type="EMBL" id="JAHESD010000005">
    <property type="protein sequence ID" value="MBT1702472.1"/>
    <property type="molecule type" value="Genomic_DNA"/>
</dbReference>
<dbReference type="Pfam" id="PF05201">
    <property type="entry name" value="GlutR_N"/>
    <property type="match status" value="1"/>
</dbReference>
<feature type="domain" description="Glutamyl-tRNA reductase N-terminal" evidence="1">
    <location>
        <begin position="8"/>
        <end position="143"/>
    </location>
</feature>
<keyword evidence="3" id="KW-1185">Reference proteome</keyword>
<evidence type="ECO:0000259" key="1">
    <source>
        <dbReference type="Pfam" id="PF05201"/>
    </source>
</evidence>
<evidence type="ECO:0000313" key="2">
    <source>
        <dbReference type="EMBL" id="MBT1702472.1"/>
    </source>
</evidence>
<dbReference type="PANTHER" id="PTHR43013">
    <property type="entry name" value="GLUTAMYL-TRNA REDUCTASE"/>
    <property type="match status" value="1"/>
</dbReference>
<gene>
    <name evidence="2" type="ORF">KK060_04225</name>
</gene>
<evidence type="ECO:0000313" key="3">
    <source>
        <dbReference type="Proteomes" id="UP000772618"/>
    </source>
</evidence>
<dbReference type="RefSeq" id="WP_254152435.1">
    <property type="nucleotide sequence ID" value="NZ_JAHESD010000005.1"/>
</dbReference>
<name>A0ABS5VNV6_9BACT</name>
<sequence length="261" mass="29584">MLNPIFAVEITYGNAPITILEKFALSNETVSKLLTQLQQKYEEVFILSSDTRFIVYVVGDTITHLQQCFVSRPIPKEHIQIFYNTSDSITHLFATACGLLSARNDRTKLLLDLKRAHKSAAEKCTIKGILHNAIIRAIEIGSRNLVDSYLTLSESWNLVMREAKRFVHTLRRIALSPVLSAFLKTYSHNNSNHGVLPGFNGLLDEERLQIKQYANDLIKGTPFKLPNHSPSFENNTIAPDPMSEVKVVKNVAFWQFNLSRN</sequence>
<organism evidence="2 3">
    <name type="scientific">Chryseosolibacter indicus</name>
    <dbReference type="NCBI Taxonomy" id="2782351"/>
    <lineage>
        <taxon>Bacteria</taxon>
        <taxon>Pseudomonadati</taxon>
        <taxon>Bacteroidota</taxon>
        <taxon>Cytophagia</taxon>
        <taxon>Cytophagales</taxon>
        <taxon>Chryseotaleaceae</taxon>
        <taxon>Chryseosolibacter</taxon>
    </lineage>
</organism>
<dbReference type="InterPro" id="IPR036343">
    <property type="entry name" value="GluRdtase_N_sf"/>
</dbReference>
<dbReference type="Gene3D" id="3.30.460.30">
    <property type="entry name" value="Glutamyl-tRNA reductase, N-terminal domain"/>
    <property type="match status" value="1"/>
</dbReference>
<dbReference type="PANTHER" id="PTHR43013:SF1">
    <property type="entry name" value="GLUTAMYL-TRNA REDUCTASE"/>
    <property type="match status" value="1"/>
</dbReference>
<accession>A0ABS5VNV6</accession>
<reference evidence="2 3" key="1">
    <citation type="submission" date="2021-05" db="EMBL/GenBank/DDBJ databases">
        <title>A Polyphasic approach of four new species of the genus Ohtaekwangia: Ohtaekwangia histidinii sp. nov., Ohtaekwangia cretensis sp. nov., Ohtaekwangia indiensis sp. nov., Ohtaekwangia reichenbachii sp. nov. from diverse environment.</title>
        <authorList>
            <person name="Octaviana S."/>
        </authorList>
    </citation>
    <scope>NUCLEOTIDE SEQUENCE [LARGE SCALE GENOMIC DNA]</scope>
    <source>
        <strain evidence="2 3">PWU20</strain>
    </source>
</reference>
<comment type="caution">
    <text evidence="2">The sequence shown here is derived from an EMBL/GenBank/DDBJ whole genome shotgun (WGS) entry which is preliminary data.</text>
</comment>
<dbReference type="SUPFAM" id="SSF69742">
    <property type="entry name" value="Glutamyl tRNA-reductase catalytic, N-terminal domain"/>
    <property type="match status" value="1"/>
</dbReference>